<proteinExistence type="inferred from homology"/>
<dbReference type="InterPro" id="IPR045886">
    <property type="entry name" value="ThiF/MoeB/HesA"/>
</dbReference>
<dbReference type="InterPro" id="IPR035985">
    <property type="entry name" value="Ubiquitin-activating_enz"/>
</dbReference>
<evidence type="ECO:0000313" key="3">
    <source>
        <dbReference type="EMBL" id="CBI09394.1"/>
    </source>
</evidence>
<dbReference type="Pfam" id="PF00899">
    <property type="entry name" value="ThiF"/>
    <property type="match status" value="1"/>
</dbReference>
<dbReference type="PANTHER" id="PTHR10953:SF102">
    <property type="entry name" value="ADENYLYLTRANSFERASE AND SULFURTRANSFERASE MOCS3"/>
    <property type="match status" value="1"/>
</dbReference>
<dbReference type="FunFam" id="3.40.50.720:FF:000080">
    <property type="entry name" value="Thiazole biosynthesis adenylyltransferase ThiF"/>
    <property type="match status" value="1"/>
</dbReference>
<dbReference type="InterPro" id="IPR000594">
    <property type="entry name" value="ThiF_NAD_FAD-bd"/>
</dbReference>
<evidence type="ECO:0000259" key="2">
    <source>
        <dbReference type="Pfam" id="PF00899"/>
    </source>
</evidence>
<dbReference type="GO" id="GO:0004792">
    <property type="term" value="F:thiosulfate-cyanide sulfurtransferase activity"/>
    <property type="evidence" value="ECO:0007669"/>
    <property type="project" value="TreeGrafter"/>
</dbReference>
<name>E6QQ73_9ZZZZ</name>
<dbReference type="GO" id="GO:0008641">
    <property type="term" value="F:ubiquitin-like modifier activating enzyme activity"/>
    <property type="evidence" value="ECO:0007669"/>
    <property type="project" value="InterPro"/>
</dbReference>
<dbReference type="SUPFAM" id="SSF69572">
    <property type="entry name" value="Activating enzymes of the ubiquitin-like proteins"/>
    <property type="match status" value="1"/>
</dbReference>
<comment type="caution">
    <text evidence="3">The sequence shown here is derived from an EMBL/GenBank/DDBJ whole genome shotgun (WGS) entry which is preliminary data.</text>
</comment>
<dbReference type="PANTHER" id="PTHR10953">
    <property type="entry name" value="UBIQUITIN-ACTIVATING ENZYME E1"/>
    <property type="match status" value="1"/>
</dbReference>
<protein>
    <submittedName>
        <fullName evidence="3">Molybdopterin biosynthesis protein moeB</fullName>
    </submittedName>
</protein>
<comment type="similarity">
    <text evidence="1">Belongs to the HesA/MoeB/ThiF family.</text>
</comment>
<dbReference type="Gene3D" id="3.40.50.720">
    <property type="entry name" value="NAD(P)-binding Rossmann-like Domain"/>
    <property type="match status" value="1"/>
</dbReference>
<dbReference type="AlphaFoldDB" id="E6QQ73"/>
<dbReference type="GO" id="GO:0005829">
    <property type="term" value="C:cytosol"/>
    <property type="evidence" value="ECO:0007669"/>
    <property type="project" value="TreeGrafter"/>
</dbReference>
<dbReference type="CDD" id="cd00757">
    <property type="entry name" value="ThiF_MoeB_HesA_family"/>
    <property type="match status" value="1"/>
</dbReference>
<dbReference type="GO" id="GO:0016779">
    <property type="term" value="F:nucleotidyltransferase activity"/>
    <property type="evidence" value="ECO:0007669"/>
    <property type="project" value="TreeGrafter"/>
</dbReference>
<organism evidence="3">
    <name type="scientific">mine drainage metagenome</name>
    <dbReference type="NCBI Taxonomy" id="410659"/>
    <lineage>
        <taxon>unclassified sequences</taxon>
        <taxon>metagenomes</taxon>
        <taxon>ecological metagenomes</taxon>
    </lineage>
</organism>
<gene>
    <name evidence="3" type="primary">moeB</name>
    <name evidence="3" type="ORF">CARN7_0122</name>
</gene>
<feature type="domain" description="THIF-type NAD/FAD binding fold" evidence="2">
    <location>
        <begin position="11"/>
        <end position="244"/>
    </location>
</feature>
<dbReference type="EMBL" id="CABR01000031">
    <property type="protein sequence ID" value="CBI09394.1"/>
    <property type="molecule type" value="Genomic_DNA"/>
</dbReference>
<accession>E6QQ73</accession>
<reference evidence="3" key="1">
    <citation type="submission" date="2009-10" db="EMBL/GenBank/DDBJ databases">
        <title>Diversity of trophic interactions inside an arsenic-rich microbial ecosystem.</title>
        <authorList>
            <person name="Bertin P.N."/>
            <person name="Heinrich-Salmeron A."/>
            <person name="Pelletier E."/>
            <person name="Goulhen-Chollet F."/>
            <person name="Arsene-Ploetze F."/>
            <person name="Gallien S."/>
            <person name="Calteau A."/>
            <person name="Vallenet D."/>
            <person name="Casiot C."/>
            <person name="Chane-Woon-Ming B."/>
            <person name="Giloteaux L."/>
            <person name="Barakat M."/>
            <person name="Bonnefoy V."/>
            <person name="Bruneel O."/>
            <person name="Chandler M."/>
            <person name="Cleiss J."/>
            <person name="Duran R."/>
            <person name="Elbaz-Poulichet F."/>
            <person name="Fonknechten N."/>
            <person name="Lauga B."/>
            <person name="Mornico D."/>
            <person name="Ortet P."/>
            <person name="Schaeffer C."/>
            <person name="Siguier P."/>
            <person name="Alexander Thil Smith A."/>
            <person name="Van Dorsselaer A."/>
            <person name="Weissenbach J."/>
            <person name="Medigue C."/>
            <person name="Le Paslier D."/>
        </authorList>
    </citation>
    <scope>NUCLEOTIDE SEQUENCE</scope>
</reference>
<evidence type="ECO:0000256" key="1">
    <source>
        <dbReference type="ARBA" id="ARBA00009919"/>
    </source>
</evidence>
<dbReference type="GO" id="GO:0008146">
    <property type="term" value="F:sulfotransferase activity"/>
    <property type="evidence" value="ECO:0007669"/>
    <property type="project" value="TreeGrafter"/>
</dbReference>
<sequence length="250" mass="26578">MEFRDDVLIRYARQILLSEVGEDGQERLSKARVLIVGAGGLGVPVASYLGASGVSVIGIADGDTVALSNLPRQVAYATEDVGALKTAQLKAYIIGNNPLVEVVEHPYLTEQSVRSIVADYDIVADCSDNFPTRYLVNAACMELGKILVFAALSRFSGQLAVFSPLGSCYQCMVPEPPDRAVAQSCVEGGILGPVAGLVGCWQALEVLKQILGIKPNMQGKLMLLDGLDNRTHMIRLIKNTACPVCGKLGG</sequence>